<keyword evidence="16" id="KW-0594">Phospholipid biosynthesis</keyword>
<keyword evidence="8" id="KW-1003">Cell membrane</keyword>
<comment type="pathway">
    <text evidence="3 18">Phospholipid metabolism; CDP-diacylglycerol biosynthesis; CDP-diacylglycerol from sn-glycerol 3-phosphate: step 3/3.</text>
</comment>
<evidence type="ECO:0000256" key="17">
    <source>
        <dbReference type="ARBA" id="ARBA00023264"/>
    </source>
</evidence>
<dbReference type="Proteomes" id="UP000632222">
    <property type="component" value="Unassembled WGS sequence"/>
</dbReference>
<evidence type="ECO:0000256" key="13">
    <source>
        <dbReference type="ARBA" id="ARBA00022989"/>
    </source>
</evidence>
<comment type="subcellular location">
    <subcellularLocation>
        <location evidence="2">Cell membrane</location>
        <topology evidence="2">Multi-pass membrane protein</topology>
    </subcellularLocation>
</comment>
<evidence type="ECO:0000256" key="15">
    <source>
        <dbReference type="ARBA" id="ARBA00023136"/>
    </source>
</evidence>
<evidence type="ECO:0000256" key="14">
    <source>
        <dbReference type="ARBA" id="ARBA00023098"/>
    </source>
</evidence>
<dbReference type="Pfam" id="PF01148">
    <property type="entry name" value="CTP_transf_1"/>
    <property type="match status" value="1"/>
</dbReference>
<comment type="catalytic activity">
    <reaction evidence="1 18">
        <text>a 1,2-diacyl-sn-glycero-3-phosphate + CTP + H(+) = a CDP-1,2-diacyl-sn-glycerol + diphosphate</text>
        <dbReference type="Rhea" id="RHEA:16229"/>
        <dbReference type="ChEBI" id="CHEBI:15378"/>
        <dbReference type="ChEBI" id="CHEBI:33019"/>
        <dbReference type="ChEBI" id="CHEBI:37563"/>
        <dbReference type="ChEBI" id="CHEBI:58332"/>
        <dbReference type="ChEBI" id="CHEBI:58608"/>
        <dbReference type="EC" id="2.7.7.41"/>
    </reaction>
</comment>
<keyword evidence="21" id="KW-1185">Reference proteome</keyword>
<name>A0ABQ2CW45_9DEIO</name>
<feature type="transmembrane region" description="Helical" evidence="19">
    <location>
        <begin position="155"/>
        <end position="175"/>
    </location>
</feature>
<evidence type="ECO:0000256" key="11">
    <source>
        <dbReference type="ARBA" id="ARBA00022692"/>
    </source>
</evidence>
<comment type="pathway">
    <text evidence="4">Lipid metabolism.</text>
</comment>
<dbReference type="PROSITE" id="PS01315">
    <property type="entry name" value="CDS"/>
    <property type="match status" value="1"/>
</dbReference>
<proteinExistence type="inferred from homology"/>
<gene>
    <name evidence="20" type="ORF">GCM10008938_06350</name>
</gene>
<feature type="transmembrane region" description="Helical" evidence="19">
    <location>
        <begin position="196"/>
        <end position="215"/>
    </location>
</feature>
<evidence type="ECO:0000256" key="6">
    <source>
        <dbReference type="ARBA" id="ARBA00012487"/>
    </source>
</evidence>
<keyword evidence="13 19" id="KW-1133">Transmembrane helix</keyword>
<organism evidence="20 21">
    <name type="scientific">Deinococcus roseus</name>
    <dbReference type="NCBI Taxonomy" id="392414"/>
    <lineage>
        <taxon>Bacteria</taxon>
        <taxon>Thermotogati</taxon>
        <taxon>Deinococcota</taxon>
        <taxon>Deinococci</taxon>
        <taxon>Deinococcales</taxon>
        <taxon>Deinococcaceae</taxon>
        <taxon>Deinococcus</taxon>
    </lineage>
</organism>
<dbReference type="InterPro" id="IPR000374">
    <property type="entry name" value="PC_trans"/>
</dbReference>
<evidence type="ECO:0000256" key="5">
    <source>
        <dbReference type="ARBA" id="ARBA00010185"/>
    </source>
</evidence>
<keyword evidence="17" id="KW-1208">Phospholipid metabolism</keyword>
<dbReference type="EC" id="2.7.7.41" evidence="6 18"/>
<dbReference type="PANTHER" id="PTHR46382:SF1">
    <property type="entry name" value="PHOSPHATIDATE CYTIDYLYLTRANSFERASE"/>
    <property type="match status" value="1"/>
</dbReference>
<dbReference type="PANTHER" id="PTHR46382">
    <property type="entry name" value="PHOSPHATIDATE CYTIDYLYLTRANSFERASE"/>
    <property type="match status" value="1"/>
</dbReference>
<accession>A0ABQ2CW45</accession>
<keyword evidence="14" id="KW-0443">Lipid metabolism</keyword>
<protein>
    <recommendedName>
        <fullName evidence="7 18">Phosphatidate cytidylyltransferase</fullName>
        <ecNumber evidence="6 18">2.7.7.41</ecNumber>
    </recommendedName>
</protein>
<dbReference type="RefSeq" id="WP_188999784.1">
    <property type="nucleotide sequence ID" value="NZ_BMOD01000002.1"/>
</dbReference>
<feature type="transmembrane region" description="Helical" evidence="19">
    <location>
        <begin position="20"/>
        <end position="51"/>
    </location>
</feature>
<evidence type="ECO:0000256" key="7">
    <source>
        <dbReference type="ARBA" id="ARBA00019373"/>
    </source>
</evidence>
<dbReference type="GO" id="GO:0016779">
    <property type="term" value="F:nucleotidyltransferase activity"/>
    <property type="evidence" value="ECO:0007669"/>
    <property type="project" value="UniProtKB-KW"/>
</dbReference>
<evidence type="ECO:0000256" key="3">
    <source>
        <dbReference type="ARBA" id="ARBA00005119"/>
    </source>
</evidence>
<evidence type="ECO:0000313" key="20">
    <source>
        <dbReference type="EMBL" id="GGJ22873.1"/>
    </source>
</evidence>
<keyword evidence="15 19" id="KW-0472">Membrane</keyword>
<evidence type="ECO:0000256" key="8">
    <source>
        <dbReference type="ARBA" id="ARBA00022475"/>
    </source>
</evidence>
<evidence type="ECO:0000256" key="16">
    <source>
        <dbReference type="ARBA" id="ARBA00023209"/>
    </source>
</evidence>
<evidence type="ECO:0000313" key="21">
    <source>
        <dbReference type="Proteomes" id="UP000632222"/>
    </source>
</evidence>
<evidence type="ECO:0000256" key="12">
    <source>
        <dbReference type="ARBA" id="ARBA00022695"/>
    </source>
</evidence>
<reference evidence="21" key="1">
    <citation type="journal article" date="2019" name="Int. J. Syst. Evol. Microbiol.">
        <title>The Global Catalogue of Microorganisms (GCM) 10K type strain sequencing project: providing services to taxonomists for standard genome sequencing and annotation.</title>
        <authorList>
            <consortium name="The Broad Institute Genomics Platform"/>
            <consortium name="The Broad Institute Genome Sequencing Center for Infectious Disease"/>
            <person name="Wu L."/>
            <person name="Ma J."/>
        </authorList>
    </citation>
    <scope>NUCLEOTIDE SEQUENCE [LARGE SCALE GENOMIC DNA]</scope>
    <source>
        <strain evidence="21">JCM 14370</strain>
    </source>
</reference>
<comment type="caution">
    <text evidence="20">The sequence shown here is derived from an EMBL/GenBank/DDBJ whole genome shotgun (WGS) entry which is preliminary data.</text>
</comment>
<evidence type="ECO:0000256" key="19">
    <source>
        <dbReference type="SAM" id="Phobius"/>
    </source>
</evidence>
<evidence type="ECO:0000256" key="1">
    <source>
        <dbReference type="ARBA" id="ARBA00001698"/>
    </source>
</evidence>
<evidence type="ECO:0000256" key="18">
    <source>
        <dbReference type="RuleBase" id="RU003938"/>
    </source>
</evidence>
<evidence type="ECO:0000256" key="2">
    <source>
        <dbReference type="ARBA" id="ARBA00004651"/>
    </source>
</evidence>
<evidence type="ECO:0000256" key="4">
    <source>
        <dbReference type="ARBA" id="ARBA00005189"/>
    </source>
</evidence>
<feature type="transmembrane region" description="Helical" evidence="19">
    <location>
        <begin position="227"/>
        <end position="244"/>
    </location>
</feature>
<evidence type="ECO:0000256" key="10">
    <source>
        <dbReference type="ARBA" id="ARBA00022679"/>
    </source>
</evidence>
<evidence type="ECO:0000256" key="9">
    <source>
        <dbReference type="ARBA" id="ARBA00022516"/>
    </source>
</evidence>
<comment type="similarity">
    <text evidence="5 18">Belongs to the CDS family.</text>
</comment>
<feature type="transmembrane region" description="Helical" evidence="19">
    <location>
        <begin position="71"/>
        <end position="88"/>
    </location>
</feature>
<keyword evidence="11 18" id="KW-0812">Transmembrane</keyword>
<dbReference type="EMBL" id="BMOD01000002">
    <property type="protein sequence ID" value="GGJ22873.1"/>
    <property type="molecule type" value="Genomic_DNA"/>
</dbReference>
<keyword evidence="10 18" id="KW-0808">Transferase</keyword>
<keyword evidence="9" id="KW-0444">Lipid biosynthesis</keyword>
<sequence>MTENATPTPGKPPESMQSRVFYGLTAFGVTLLVLYLGTWALFPVLIAAALIAQHEFASMLRKRDVDVRYKTLMVSSILIILASSTRLPEVPWIGGSWREVALTASILTIIIMEVVEPGERPLERIVYSLFGLLYIPWLLGYFLLLRETPNMQDGFGYLVMPLIASFATDTGGLFFGRLFGRRKLAPDLSPGKTVEGAIGGIAFSFVMVFGFGRIFDTFLFGLNVWDALLFSLLISSAAQLGDLAESMIKRALNVKDSGNFLPGHGGLLDRLDSLLFSVPVAYLFVTMVVTK</sequence>
<keyword evidence="12 18" id="KW-0548">Nucleotidyltransferase</keyword>
<feature type="transmembrane region" description="Helical" evidence="19">
    <location>
        <begin position="125"/>
        <end position="143"/>
    </location>
</feature>